<dbReference type="GO" id="GO:0003964">
    <property type="term" value="F:RNA-directed DNA polymerase activity"/>
    <property type="evidence" value="ECO:0007669"/>
    <property type="project" value="UniProtKB-KW"/>
</dbReference>
<protein>
    <submittedName>
        <fullName evidence="3">LINE-1 reverse transcriptase isogeny</fullName>
    </submittedName>
</protein>
<dbReference type="Pfam" id="PF00078">
    <property type="entry name" value="RVT_1"/>
    <property type="match status" value="1"/>
</dbReference>
<keyword evidence="3" id="KW-0808">Transferase</keyword>
<dbReference type="InterPro" id="IPR000477">
    <property type="entry name" value="RT_dom"/>
</dbReference>
<keyword evidence="3" id="KW-0548">Nucleotidyltransferase</keyword>
<keyword evidence="1" id="KW-0812">Transmembrane</keyword>
<dbReference type="PANTHER" id="PTHR33116">
    <property type="entry name" value="REVERSE TRANSCRIPTASE ZINC-BINDING DOMAIN-CONTAINING PROTEIN-RELATED-RELATED"/>
    <property type="match status" value="1"/>
</dbReference>
<keyword evidence="3" id="KW-0695">RNA-directed DNA polymerase</keyword>
<dbReference type="Proteomes" id="UP000075243">
    <property type="component" value="Chromosome 6"/>
</dbReference>
<dbReference type="Gramene" id="C.cajan_12362.t">
    <property type="protein sequence ID" value="C.cajan_12362.t.cds1"/>
    <property type="gene ID" value="C.cajan_12362"/>
</dbReference>
<dbReference type="OMA" id="YACLESA"/>
<name>A0A151THB7_CAJCA</name>
<sequence>MLKGLGFDGKWIQWIYACLESACVSVLINGSLLEEFKMKRGLKQGDPLLPFLFTIVVEGLIGLMREATRKNLFSGVRVGEKKEEVCILQYTDDTIFMGEATIKNVITKKSILGCFELVVGLKVNFFKNNLGV</sequence>
<proteinExistence type="predicted"/>
<reference evidence="3 4" key="1">
    <citation type="journal article" date="2012" name="Nat. Biotechnol.">
        <title>Draft genome sequence of pigeonpea (Cajanus cajan), an orphan legume crop of resource-poor farmers.</title>
        <authorList>
            <person name="Varshney R.K."/>
            <person name="Chen W."/>
            <person name="Li Y."/>
            <person name="Bharti A.K."/>
            <person name="Saxena R.K."/>
            <person name="Schlueter J.A."/>
            <person name="Donoghue M.T."/>
            <person name="Azam S."/>
            <person name="Fan G."/>
            <person name="Whaley A.M."/>
            <person name="Farmer A.D."/>
            <person name="Sheridan J."/>
            <person name="Iwata A."/>
            <person name="Tuteja R."/>
            <person name="Penmetsa R.V."/>
            <person name="Wu W."/>
            <person name="Upadhyaya H.D."/>
            <person name="Yang S.P."/>
            <person name="Shah T."/>
            <person name="Saxena K.B."/>
            <person name="Michael T."/>
            <person name="McCombie W.R."/>
            <person name="Yang B."/>
            <person name="Zhang G."/>
            <person name="Yang H."/>
            <person name="Wang J."/>
            <person name="Spillane C."/>
            <person name="Cook D.R."/>
            <person name="May G.D."/>
            <person name="Xu X."/>
            <person name="Jackson S.A."/>
        </authorList>
    </citation>
    <scope>NUCLEOTIDE SEQUENCE [LARGE SCALE GENOMIC DNA]</scope>
    <source>
        <strain evidence="4">cv. Asha</strain>
    </source>
</reference>
<gene>
    <name evidence="3" type="ORF">KK1_012739</name>
</gene>
<dbReference type="PANTHER" id="PTHR33116:SF78">
    <property type="entry name" value="OS12G0587133 PROTEIN"/>
    <property type="match status" value="1"/>
</dbReference>
<dbReference type="AlphaFoldDB" id="A0A151THB7"/>
<feature type="domain" description="Reverse transcriptase" evidence="2">
    <location>
        <begin position="1"/>
        <end position="132"/>
    </location>
</feature>
<dbReference type="EMBL" id="CM003608">
    <property type="protein sequence ID" value="KYP66445.1"/>
    <property type="molecule type" value="Genomic_DNA"/>
</dbReference>
<feature type="transmembrane region" description="Helical" evidence="1">
    <location>
        <begin position="12"/>
        <end position="33"/>
    </location>
</feature>
<keyword evidence="1" id="KW-1133">Transmembrane helix</keyword>
<dbReference type="SUPFAM" id="SSF56672">
    <property type="entry name" value="DNA/RNA polymerases"/>
    <property type="match status" value="1"/>
</dbReference>
<evidence type="ECO:0000259" key="2">
    <source>
        <dbReference type="PROSITE" id="PS50878"/>
    </source>
</evidence>
<dbReference type="InterPro" id="IPR043502">
    <property type="entry name" value="DNA/RNA_pol_sf"/>
</dbReference>
<accession>A0A151THB7</accession>
<organism evidence="3 4">
    <name type="scientific">Cajanus cajan</name>
    <name type="common">Pigeon pea</name>
    <name type="synonym">Cajanus indicus</name>
    <dbReference type="NCBI Taxonomy" id="3821"/>
    <lineage>
        <taxon>Eukaryota</taxon>
        <taxon>Viridiplantae</taxon>
        <taxon>Streptophyta</taxon>
        <taxon>Embryophyta</taxon>
        <taxon>Tracheophyta</taxon>
        <taxon>Spermatophyta</taxon>
        <taxon>Magnoliopsida</taxon>
        <taxon>eudicotyledons</taxon>
        <taxon>Gunneridae</taxon>
        <taxon>Pentapetalae</taxon>
        <taxon>rosids</taxon>
        <taxon>fabids</taxon>
        <taxon>Fabales</taxon>
        <taxon>Fabaceae</taxon>
        <taxon>Papilionoideae</taxon>
        <taxon>50 kb inversion clade</taxon>
        <taxon>NPAAA clade</taxon>
        <taxon>indigoferoid/millettioid clade</taxon>
        <taxon>Phaseoleae</taxon>
        <taxon>Cajanus</taxon>
    </lineage>
</organism>
<evidence type="ECO:0000313" key="3">
    <source>
        <dbReference type="EMBL" id="KYP66445.1"/>
    </source>
</evidence>
<dbReference type="PROSITE" id="PS50878">
    <property type="entry name" value="RT_POL"/>
    <property type="match status" value="1"/>
</dbReference>
<keyword evidence="1" id="KW-0472">Membrane</keyword>
<evidence type="ECO:0000313" key="4">
    <source>
        <dbReference type="Proteomes" id="UP000075243"/>
    </source>
</evidence>
<evidence type="ECO:0000256" key="1">
    <source>
        <dbReference type="SAM" id="Phobius"/>
    </source>
</evidence>
<dbReference type="STRING" id="3821.A0A151THB7"/>
<keyword evidence="4" id="KW-1185">Reference proteome</keyword>